<dbReference type="RefSeq" id="WP_271011059.1">
    <property type="nucleotide sequence ID" value="NZ_JAQIFT010000013.1"/>
</dbReference>
<dbReference type="InterPro" id="IPR029045">
    <property type="entry name" value="ClpP/crotonase-like_dom_sf"/>
</dbReference>
<feature type="compositionally biased region" description="Basic and acidic residues" evidence="1">
    <location>
        <begin position="10"/>
        <end position="22"/>
    </location>
</feature>
<name>A0AA42DJW0_9FIRM</name>
<organism evidence="2 3">
    <name type="scientific">Holtiella tumoricola</name>
    <dbReference type="NCBI Taxonomy" id="3018743"/>
    <lineage>
        <taxon>Bacteria</taxon>
        <taxon>Bacillati</taxon>
        <taxon>Bacillota</taxon>
        <taxon>Clostridia</taxon>
        <taxon>Lachnospirales</taxon>
        <taxon>Cellulosilyticaceae</taxon>
        <taxon>Holtiella</taxon>
    </lineage>
</organism>
<keyword evidence="2" id="KW-0645">Protease</keyword>
<dbReference type="AlphaFoldDB" id="A0AA42DJW0"/>
<gene>
    <name evidence="2" type="ORF">PBV87_02720</name>
</gene>
<dbReference type="Proteomes" id="UP001169242">
    <property type="component" value="Unassembled WGS sequence"/>
</dbReference>
<dbReference type="SUPFAM" id="SSF52096">
    <property type="entry name" value="ClpP/crotonase"/>
    <property type="match status" value="1"/>
</dbReference>
<evidence type="ECO:0000313" key="3">
    <source>
        <dbReference type="Proteomes" id="UP001169242"/>
    </source>
</evidence>
<accession>A0AA42DJW0</accession>
<dbReference type="Gene3D" id="3.90.226.10">
    <property type="entry name" value="2-enoyl-CoA Hydratase, Chain A, domain 1"/>
    <property type="match status" value="1"/>
</dbReference>
<dbReference type="EMBL" id="JAQIFT010000013">
    <property type="protein sequence ID" value="MDA3730418.1"/>
    <property type="molecule type" value="Genomic_DNA"/>
</dbReference>
<sequence length="253" mass="27562">MKKSQFLNEDAPKQPQENKPKNESTQQNENTSANDTNNEIKEFGQLPTSKEEGSGIHCITIIGQVEGHVSMPPQNKTTKYEHLIPQLVGLSDDPKIKGVLVVLNTVGGDVEAGLAIAELITSFEKPVVSLVLGGAHSIGVPIAVSSDYAFITPSATMTIHPVRMNGTVLGVAQTFEYFDQMQERIVEFVSNNSGISSERFRELMLDTGKLAKDMGTILVGKQAVEEKIINEVGGLKEALHKLHQLIEEKEGDK</sequence>
<keyword evidence="3" id="KW-1185">Reference proteome</keyword>
<proteinExistence type="predicted"/>
<dbReference type="GO" id="GO:0008233">
    <property type="term" value="F:peptidase activity"/>
    <property type="evidence" value="ECO:0007669"/>
    <property type="project" value="UniProtKB-KW"/>
</dbReference>
<reference evidence="2" key="1">
    <citation type="journal article" date="2023" name="Int. J. Syst. Evol. Microbiol.">
        <title>&lt;i&gt;Holtiella tumoricola&lt;/i&gt; gen. nov. sp. nov., isolated from a human clinical sample.</title>
        <authorList>
            <person name="Allen-Vercoe E."/>
            <person name="Daigneault M.C."/>
            <person name="Vancuren S.J."/>
            <person name="Cochrane K."/>
            <person name="O'Neal L.L."/>
            <person name="Sankaranarayanan K."/>
            <person name="Lawson P.A."/>
        </authorList>
    </citation>
    <scope>NUCLEOTIDE SEQUENCE</scope>
    <source>
        <strain evidence="2">CC70A</strain>
    </source>
</reference>
<comment type="caution">
    <text evidence="2">The sequence shown here is derived from an EMBL/GenBank/DDBJ whole genome shotgun (WGS) entry which is preliminary data.</text>
</comment>
<dbReference type="InterPro" id="IPR023562">
    <property type="entry name" value="ClpP/TepA"/>
</dbReference>
<evidence type="ECO:0000256" key="1">
    <source>
        <dbReference type="SAM" id="MobiDB-lite"/>
    </source>
</evidence>
<dbReference type="GO" id="GO:0006508">
    <property type="term" value="P:proteolysis"/>
    <property type="evidence" value="ECO:0007669"/>
    <property type="project" value="UniProtKB-KW"/>
</dbReference>
<keyword evidence="2" id="KW-0378">Hydrolase</keyword>
<protein>
    <submittedName>
        <fullName evidence="2">ATP-dependent Clp protease proteolytic subunit</fullName>
    </submittedName>
</protein>
<feature type="compositionally biased region" description="Polar residues" evidence="1">
    <location>
        <begin position="23"/>
        <end position="37"/>
    </location>
</feature>
<dbReference type="Pfam" id="PF00574">
    <property type="entry name" value="CLP_protease"/>
    <property type="match status" value="1"/>
</dbReference>
<feature type="region of interest" description="Disordered" evidence="1">
    <location>
        <begin position="1"/>
        <end position="39"/>
    </location>
</feature>
<evidence type="ECO:0000313" key="2">
    <source>
        <dbReference type="EMBL" id="MDA3730418.1"/>
    </source>
</evidence>